<reference evidence="2 3" key="1">
    <citation type="journal article" date="2020" name="J. Phycol.">
        <title>Comparative genome analysis reveals Cyanidiococcus gen. nov., a new extremophilic red algal genus sister to Cyanidioschyzon (Cyanidioschyzonaceae, Rhodophyta).</title>
        <authorList>
            <person name="Liu S.-L."/>
            <person name="Chiang Y.-R."/>
            <person name="Yoon H.S."/>
            <person name="Fu H.-Y."/>
        </authorList>
    </citation>
    <scope>NUCLEOTIDE SEQUENCE [LARGE SCALE GENOMIC DNA]</scope>
    <source>
        <strain evidence="2 3">THAL066</strain>
    </source>
</reference>
<name>A0A7J7IKF7_9RHOD</name>
<gene>
    <name evidence="2" type="ORF">F1559_003615</name>
</gene>
<dbReference type="PANTHER" id="PTHR38899">
    <property type="entry name" value="DOMAIN OOKINETE PROTEIN, PUTATIVE-RELATED"/>
    <property type="match status" value="1"/>
</dbReference>
<comment type="caution">
    <text evidence="2">The sequence shown here is derived from an EMBL/GenBank/DDBJ whole genome shotgun (WGS) entry which is preliminary data.</text>
</comment>
<dbReference type="OrthoDB" id="443932at2759"/>
<dbReference type="EMBL" id="VWRR01000009">
    <property type="protein sequence ID" value="KAF6002791.1"/>
    <property type="molecule type" value="Genomic_DNA"/>
</dbReference>
<evidence type="ECO:0000313" key="3">
    <source>
        <dbReference type="Proteomes" id="UP000530660"/>
    </source>
</evidence>
<feature type="region of interest" description="Disordered" evidence="1">
    <location>
        <begin position="31"/>
        <end position="57"/>
    </location>
</feature>
<evidence type="ECO:0000256" key="1">
    <source>
        <dbReference type="SAM" id="MobiDB-lite"/>
    </source>
</evidence>
<organism evidence="2 3">
    <name type="scientific">Cyanidiococcus yangmingshanensis</name>
    <dbReference type="NCBI Taxonomy" id="2690220"/>
    <lineage>
        <taxon>Eukaryota</taxon>
        <taxon>Rhodophyta</taxon>
        <taxon>Bangiophyceae</taxon>
        <taxon>Cyanidiales</taxon>
        <taxon>Cyanidiaceae</taxon>
        <taxon>Cyanidiococcus</taxon>
    </lineage>
</organism>
<accession>A0A7J7IKF7</accession>
<evidence type="ECO:0000313" key="2">
    <source>
        <dbReference type="EMBL" id="KAF6002791.1"/>
    </source>
</evidence>
<protein>
    <submittedName>
        <fullName evidence="2">Uncharacterized protein</fullName>
    </submittedName>
</protein>
<proteinExistence type="predicted"/>
<sequence length="408" mass="45410">MIDYDDTLYPTTQMGSAVLRLHHLQLLAQAQNAPGAKRVATKATEPSPRSSSSAADALPESGAVLDDSVPYPSANQLHQVLTTSAGDREPVSVMAKDGDRETTNEICAPAEEESIQAQLAHDPGYLYALCEQLDEAVCAFLTLCGTLGTNHRMFIVTNADLRWVFSSSRGALPRTHRLLFDRDLSETPNECVHTFINSERTFVCISARGRHGDLRDDGQDPISSDPTAWKVACFRDEIEKLLREQRQLAEDWSTWQKRQLQHEMVFGTDNLFERVCRREPCEACSREHAQFFGERAQKRAQGPDAQGTLLAEETPFDLFVIGDSEYEMEAARIIGDAFPAACLKTIKLIEEPTMFDIAQQLAALADHLPGFVQTRKDLSVRLIPRVFHSSHSSESLTATENTDFALIN</sequence>
<keyword evidence="3" id="KW-1185">Reference proteome</keyword>
<feature type="compositionally biased region" description="Low complexity" evidence="1">
    <location>
        <begin position="46"/>
        <end position="57"/>
    </location>
</feature>
<dbReference type="AlphaFoldDB" id="A0A7J7IKF7"/>
<dbReference type="Proteomes" id="UP000530660">
    <property type="component" value="Unassembled WGS sequence"/>
</dbReference>
<dbReference type="PANTHER" id="PTHR38899:SF1">
    <property type="entry name" value="PROTEIN KINASE"/>
    <property type="match status" value="1"/>
</dbReference>